<gene>
    <name evidence="2" type="ORF">LEP1GSC058_3765</name>
</gene>
<protein>
    <recommendedName>
        <fullName evidence="4">Thioredoxin domain protein</fullName>
    </recommendedName>
</protein>
<feature type="signal peptide" evidence="1">
    <location>
        <begin position="1"/>
        <end position="25"/>
    </location>
</feature>
<feature type="chain" id="PRO_5004513229" description="Thioredoxin domain protein" evidence="1">
    <location>
        <begin position="26"/>
        <end position="136"/>
    </location>
</feature>
<evidence type="ECO:0000313" key="3">
    <source>
        <dbReference type="Proteomes" id="UP000014540"/>
    </source>
</evidence>
<reference evidence="2" key="1">
    <citation type="submission" date="2013-04" db="EMBL/GenBank/DDBJ databases">
        <authorList>
            <person name="Harkins D.M."/>
            <person name="Durkin A.S."/>
            <person name="Selengut J.D."/>
            <person name="Sanka R."/>
            <person name="DePew J."/>
            <person name="Purushe J."/>
            <person name="Ahmed A."/>
            <person name="van der Linden H."/>
            <person name="Goris M.G.A."/>
            <person name="Hartskeerl R.A."/>
            <person name="Vinetz J.M."/>
            <person name="Sutton G.G."/>
            <person name="Nelson W.C."/>
            <person name="Fouts D.E."/>
        </authorList>
    </citation>
    <scope>NUCLEOTIDE SEQUENCE [LARGE SCALE GENOMIC DNA]</scope>
    <source>
        <strain evidence="2">BUT 6</strain>
    </source>
</reference>
<dbReference type="EMBL" id="AKWZ02000010">
    <property type="protein sequence ID" value="EPG73739.1"/>
    <property type="molecule type" value="Genomic_DNA"/>
</dbReference>
<sequence length="136" mass="15205">MKFDFMHVYSAKTVPFFILSFLCVAGQLSSQSTDIDTEINALLSTLDSCKGCVFIRNGSEHTVQEAKAHLLRKYEATKGRIKTTEDFIVGLASKSSITGTPYKIRFPDGKEVESEKWLTEQLAKLRKPVSPGKKNK</sequence>
<proteinExistence type="predicted"/>
<organism evidence="2 3">
    <name type="scientific">Leptospira fainei serovar Hurstbridge str. BUT 6</name>
    <dbReference type="NCBI Taxonomy" id="1193011"/>
    <lineage>
        <taxon>Bacteria</taxon>
        <taxon>Pseudomonadati</taxon>
        <taxon>Spirochaetota</taxon>
        <taxon>Spirochaetia</taxon>
        <taxon>Leptospirales</taxon>
        <taxon>Leptospiraceae</taxon>
        <taxon>Leptospira</taxon>
    </lineage>
</organism>
<dbReference type="STRING" id="1193011.LEP1GSC058_3765"/>
<keyword evidence="1" id="KW-0732">Signal</keyword>
<dbReference type="Pfam" id="PF17263">
    <property type="entry name" value="DUF5329"/>
    <property type="match status" value="1"/>
</dbReference>
<dbReference type="AlphaFoldDB" id="S3UZE4"/>
<keyword evidence="3" id="KW-1185">Reference proteome</keyword>
<dbReference type="Proteomes" id="UP000014540">
    <property type="component" value="Unassembled WGS sequence"/>
</dbReference>
<accession>S3UZE4</accession>
<evidence type="ECO:0000313" key="2">
    <source>
        <dbReference type="EMBL" id="EPG73739.1"/>
    </source>
</evidence>
<dbReference type="InterPro" id="IPR035242">
    <property type="entry name" value="DUF5329"/>
</dbReference>
<name>S3UZE4_9LEPT</name>
<evidence type="ECO:0008006" key="4">
    <source>
        <dbReference type="Google" id="ProtNLM"/>
    </source>
</evidence>
<evidence type="ECO:0000256" key="1">
    <source>
        <dbReference type="SAM" id="SignalP"/>
    </source>
</evidence>
<comment type="caution">
    <text evidence="2">The sequence shown here is derived from an EMBL/GenBank/DDBJ whole genome shotgun (WGS) entry which is preliminary data.</text>
</comment>